<protein>
    <submittedName>
        <fullName evidence="1">Envelope glycoprotein</fullName>
    </submittedName>
</protein>
<feature type="non-terminal residue" evidence="1">
    <location>
        <position position="175"/>
    </location>
</feature>
<organism evidence="1">
    <name type="scientific">Human immunodeficiency virus type 1</name>
    <name type="common">HIV-1</name>
    <dbReference type="NCBI Taxonomy" id="11676"/>
    <lineage>
        <taxon>Viruses</taxon>
        <taxon>Riboviria</taxon>
        <taxon>Pararnavirae</taxon>
        <taxon>Artverviricota</taxon>
        <taxon>Revtraviricetes</taxon>
        <taxon>Ortervirales</taxon>
        <taxon>Retroviridae</taxon>
        <taxon>Orthoretrovirinae</taxon>
        <taxon>Lentivirus</taxon>
        <taxon>Lentivirus humimdef1</taxon>
    </lineage>
</organism>
<name>Q58GN7_HV1</name>
<accession>Q58GN7</accession>
<feature type="non-terminal residue" evidence="1">
    <location>
        <position position="1"/>
    </location>
</feature>
<reference evidence="1" key="1">
    <citation type="submission" date="2005-03" db="EMBL/GenBank/DDBJ databases">
        <title>Genetic Diversity of HIV-1 Subtypes Circulating in Northern Kenya.</title>
        <authorList>
            <person name="Khamadi S.A."/>
            <person name="Ochieng W."/>
            <person name="Lihana R.W."/>
            <person name="Kiptoo M.K."/>
            <person name="Kinyua J.G."/>
            <person name="Lagat N."/>
            <person name="Muriuki J."/>
            <person name="Mwangi J."/>
            <person name="Pelle R."/>
            <person name="Muigai A."/>
            <person name="Carter J."/>
            <person name="Yamada R."/>
            <person name="Mpoke S."/>
        </authorList>
    </citation>
    <scope>NUCLEOTIDE SEQUENCE</scope>
    <source>
        <strain evidence="1">MYDH037</strain>
    </source>
</reference>
<dbReference type="GO" id="GO:0019031">
    <property type="term" value="C:viral envelope"/>
    <property type="evidence" value="ECO:0007669"/>
    <property type="project" value="UniProtKB-KW"/>
</dbReference>
<sequence>IKPVVSTQLLSMAVWQKIRQKLDLENITNNRQNYNSTTCQASLQLVVSDLTTIQEQVYLSDQDRHSIEQVKSLGISDRHIVMSVKQNGMRLYKGSLISYENTLGTKQYNLLTPQEGILKSQHIALIVQESFSIVIHQVCLRASQCQQQESLQTQIHYTLHADKQFYYVQRVGSMI</sequence>
<keyword evidence="1" id="KW-0946">Virion</keyword>
<keyword evidence="1" id="KW-0261">Viral envelope protein</keyword>
<gene>
    <name evidence="1" type="primary">env</name>
</gene>
<proteinExistence type="predicted"/>
<evidence type="ECO:0000313" key="1">
    <source>
        <dbReference type="EMBL" id="AAX55856.1"/>
    </source>
</evidence>
<organismHost>
    <name type="scientific">Homo sapiens</name>
    <name type="common">Human</name>
    <dbReference type="NCBI Taxonomy" id="9606"/>
</organismHost>
<dbReference type="EMBL" id="AY952819">
    <property type="protein sequence ID" value="AAX55856.1"/>
    <property type="molecule type" value="Genomic_DNA"/>
</dbReference>